<evidence type="ECO:0000259" key="10">
    <source>
        <dbReference type="Pfam" id="PF00520"/>
    </source>
</evidence>
<dbReference type="SUPFAM" id="SSF50978">
    <property type="entry name" value="WD40 repeat-like"/>
    <property type="match status" value="1"/>
</dbReference>
<dbReference type="Pfam" id="PF00520">
    <property type="entry name" value="Ion_trans"/>
    <property type="match status" value="1"/>
</dbReference>
<dbReference type="PROSITE" id="PS50082">
    <property type="entry name" value="WD_REPEATS_2"/>
    <property type="match status" value="2"/>
</dbReference>
<evidence type="ECO:0000256" key="5">
    <source>
        <dbReference type="ARBA" id="ARBA00022989"/>
    </source>
</evidence>
<feature type="transmembrane region" description="Helical" evidence="9">
    <location>
        <begin position="946"/>
        <end position="965"/>
    </location>
</feature>
<feature type="transmembrane region" description="Helical" evidence="9">
    <location>
        <begin position="1008"/>
        <end position="1026"/>
    </location>
</feature>
<dbReference type="GO" id="GO:0016020">
    <property type="term" value="C:membrane"/>
    <property type="evidence" value="ECO:0007669"/>
    <property type="project" value="UniProtKB-SubCell"/>
</dbReference>
<evidence type="ECO:0000313" key="12">
    <source>
        <dbReference type="Proteomes" id="UP000187209"/>
    </source>
</evidence>
<evidence type="ECO:0000313" key="11">
    <source>
        <dbReference type="EMBL" id="OMJ77217.1"/>
    </source>
</evidence>
<evidence type="ECO:0000256" key="4">
    <source>
        <dbReference type="ARBA" id="ARBA00022737"/>
    </source>
</evidence>
<keyword evidence="6 9" id="KW-0472">Membrane</keyword>
<reference evidence="11 12" key="1">
    <citation type="submission" date="2016-11" db="EMBL/GenBank/DDBJ databases">
        <title>The macronuclear genome of Stentor coeruleus: a giant cell with tiny introns.</title>
        <authorList>
            <person name="Slabodnick M."/>
            <person name="Ruby J.G."/>
            <person name="Reiff S.B."/>
            <person name="Swart E.C."/>
            <person name="Gosai S."/>
            <person name="Prabakaran S."/>
            <person name="Witkowska E."/>
            <person name="Larue G.E."/>
            <person name="Fisher S."/>
            <person name="Freeman R.M."/>
            <person name="Gunawardena J."/>
            <person name="Chu W."/>
            <person name="Stover N.A."/>
            <person name="Gregory B.D."/>
            <person name="Nowacki M."/>
            <person name="Derisi J."/>
            <person name="Roy S.W."/>
            <person name="Marshall W.F."/>
            <person name="Sood P."/>
        </authorList>
    </citation>
    <scope>NUCLEOTIDE SEQUENCE [LARGE SCALE GENOMIC DNA]</scope>
    <source>
        <strain evidence="11">WM001</strain>
    </source>
</reference>
<evidence type="ECO:0000256" key="8">
    <source>
        <dbReference type="SAM" id="MobiDB-lite"/>
    </source>
</evidence>
<dbReference type="GO" id="GO:0005216">
    <property type="term" value="F:monoatomic ion channel activity"/>
    <property type="evidence" value="ECO:0007669"/>
    <property type="project" value="InterPro"/>
</dbReference>
<keyword evidence="4" id="KW-0677">Repeat</keyword>
<dbReference type="Pfam" id="PF00400">
    <property type="entry name" value="WD40"/>
    <property type="match status" value="2"/>
</dbReference>
<protein>
    <recommendedName>
        <fullName evidence="10">Ion transport domain-containing protein</fullName>
    </recommendedName>
</protein>
<dbReference type="Proteomes" id="UP000187209">
    <property type="component" value="Unassembled WGS sequence"/>
</dbReference>
<evidence type="ECO:0000256" key="7">
    <source>
        <dbReference type="PROSITE-ProRule" id="PRU00221"/>
    </source>
</evidence>
<dbReference type="Gene3D" id="2.130.10.10">
    <property type="entry name" value="YVTN repeat-like/Quinoprotein amine dehydrogenase"/>
    <property type="match status" value="2"/>
</dbReference>
<evidence type="ECO:0000256" key="1">
    <source>
        <dbReference type="ARBA" id="ARBA00004141"/>
    </source>
</evidence>
<accession>A0A1R2BKC5</accession>
<name>A0A1R2BKC5_9CILI</name>
<keyword evidence="5 9" id="KW-1133">Transmembrane helix</keyword>
<dbReference type="InterPro" id="IPR011047">
    <property type="entry name" value="Quinoprotein_ADH-like_sf"/>
</dbReference>
<feature type="transmembrane region" description="Helical" evidence="9">
    <location>
        <begin position="922"/>
        <end position="940"/>
    </location>
</feature>
<dbReference type="SUPFAM" id="SSF50998">
    <property type="entry name" value="Quinoprotein alcohol dehydrogenase-like"/>
    <property type="match status" value="1"/>
</dbReference>
<dbReference type="GO" id="GO:0071013">
    <property type="term" value="C:catalytic step 2 spliceosome"/>
    <property type="evidence" value="ECO:0007669"/>
    <property type="project" value="TreeGrafter"/>
</dbReference>
<evidence type="ECO:0000256" key="9">
    <source>
        <dbReference type="SAM" id="Phobius"/>
    </source>
</evidence>
<feature type="transmembrane region" description="Helical" evidence="9">
    <location>
        <begin position="1095"/>
        <end position="1117"/>
    </location>
</feature>
<dbReference type="InterPro" id="IPR015943">
    <property type="entry name" value="WD40/YVTN_repeat-like_dom_sf"/>
</dbReference>
<feature type="repeat" description="WD" evidence="7">
    <location>
        <begin position="506"/>
        <end position="547"/>
    </location>
</feature>
<dbReference type="InterPro" id="IPR036322">
    <property type="entry name" value="WD40_repeat_dom_sf"/>
</dbReference>
<gene>
    <name evidence="11" type="ORF">SteCoe_23254</name>
</gene>
<keyword evidence="12" id="KW-1185">Reference proteome</keyword>
<evidence type="ECO:0000256" key="2">
    <source>
        <dbReference type="ARBA" id="ARBA00022574"/>
    </source>
</evidence>
<dbReference type="SMART" id="SM00320">
    <property type="entry name" value="WD40"/>
    <property type="match status" value="5"/>
</dbReference>
<evidence type="ECO:0000256" key="6">
    <source>
        <dbReference type="ARBA" id="ARBA00023136"/>
    </source>
</evidence>
<proteinExistence type="predicted"/>
<comment type="subcellular location">
    <subcellularLocation>
        <location evidence="1">Membrane</location>
        <topology evidence="1">Multi-pass membrane protein</topology>
    </subcellularLocation>
</comment>
<evidence type="ECO:0000256" key="3">
    <source>
        <dbReference type="ARBA" id="ARBA00022692"/>
    </source>
</evidence>
<feature type="domain" description="Ion transport" evidence="10">
    <location>
        <begin position="933"/>
        <end position="1128"/>
    </location>
</feature>
<sequence length="1189" mass="136931">MEITQVGEIPKQKNKKQHSIGDGGMELTALVDTKNVSSINKMMRKIKSRFESVFPIYLDTGYKIREALILPDDKNSIFLCGTSNICKTYSETDQILTKNIPDVKISKLVIDPQSNLLYCSSKFCVFELKIETLEIIRKIPIPNNDIRRIAYDLSTKLLFASCSDCIISIDVKDQSENIPIKIIFKGEFSSFKYSQEDWLLAYSSGKIEKLNSNGDCFSYDLPESASLVKYSRSSKSVLASVGKSVYLFTLNLKLISKFQLQAFPSQLFMTSDEKYIITSNSDGKIAIIDTMAEEIIQIPVHHGQIVNFYVDSTISHITTYGHDSKIAKFIFPIKKSSRSLLCNVNNFVFFGDQPVIIYMEDLKSIKMWNIHTNELPNEIYKSDRELNKVMLYIQEKDLLALCNGYEILFMNIQTNEISSIKISRKVSLSSFAADEGGLYITTISSENSYIYVYDLNNYSIVQRFKGHEGKINCQVHLKGSTMFATGGNDKKIIIWNIKEPNSAYKLEGHALPVVCITQTREGNKIISGSKDCTIKVWAWREKQMLISLDSHTSPILSIIVDKTNHLTSFSIDGTLIYWNLRAYAKVFRTVVNIEPLVFCMSKNNKFIAFADMEQIKVLDSPMFSNELDVIGPVMQDKYEYMDYLLKVLKGEKVAYNAIWNDWAVLPYQFNTMYFYAFTNMYRHIKSSIRDSASLTPCYFTDPFSLITYKKYQKALNILFECTKNLLQRNMHSLSFLNEDVLIKLNLQGHSQLHKFYNSIFNKCLIEDFPKFADIQDLPIVVFSSTVNPVRENFFPNDAGTIAQKLKFEKNATLAHLNNINDPLLLKTPKGSMNFNESLLKNKTCDFEDDNDEENDDNEETSGEKVPIVVYVSSIRMNINNGCKESILFIESLIKCPNKEIFKTKFIQTILTHKWGKLKKYQAIQAMCYGLYLLVLSFYLIFKYENLNGLIAFLIVGGLLSVYDVIQMYQAFSLFWKDVWNYFDIIRLFILISYAITYYYDHKEKEHCMTLLMIISLLRGISFFRLFNQTRYMTQLLVNVLKDMKSFIILLTYSTISFSMIAMVQRKDRSFTNELKVSFMMNLGEFNTEGFDGLSWVIFMFMSVLNVIVLLNMLIAIMGETFSRVRERSEIADFIEIAKMLLEVETVMTNTNKGKKKYLQLCEQESSVNITDELTKDIKAVKKLLKNLSK</sequence>
<feature type="transmembrane region" description="Helical" evidence="9">
    <location>
        <begin position="1046"/>
        <end position="1064"/>
    </location>
</feature>
<feature type="region of interest" description="Disordered" evidence="8">
    <location>
        <begin position="1"/>
        <end position="20"/>
    </location>
</feature>
<dbReference type="InterPro" id="IPR005821">
    <property type="entry name" value="Ion_trans_dom"/>
</dbReference>
<dbReference type="PANTHER" id="PTHR44006:SF1">
    <property type="entry name" value="U5 SMALL NUCLEAR RIBONUCLEOPROTEIN 40 KDA PROTEIN"/>
    <property type="match status" value="1"/>
</dbReference>
<feature type="repeat" description="WD" evidence="7">
    <location>
        <begin position="464"/>
        <end position="505"/>
    </location>
</feature>
<dbReference type="PROSITE" id="PS50294">
    <property type="entry name" value="WD_REPEATS_REGION"/>
    <property type="match status" value="1"/>
</dbReference>
<keyword evidence="3 9" id="KW-0812">Transmembrane</keyword>
<dbReference type="InterPro" id="IPR052234">
    <property type="entry name" value="U5_snRNP_Component"/>
</dbReference>
<dbReference type="EMBL" id="MPUH01000587">
    <property type="protein sequence ID" value="OMJ77217.1"/>
    <property type="molecule type" value="Genomic_DNA"/>
</dbReference>
<dbReference type="AlphaFoldDB" id="A0A1R2BKC5"/>
<dbReference type="PANTHER" id="PTHR44006">
    <property type="entry name" value="U5 SMALL NUCLEAR RIBONUCLEOPROTEIN 40 KDA PROTEIN"/>
    <property type="match status" value="1"/>
</dbReference>
<organism evidence="11 12">
    <name type="scientific">Stentor coeruleus</name>
    <dbReference type="NCBI Taxonomy" id="5963"/>
    <lineage>
        <taxon>Eukaryota</taxon>
        <taxon>Sar</taxon>
        <taxon>Alveolata</taxon>
        <taxon>Ciliophora</taxon>
        <taxon>Postciliodesmatophora</taxon>
        <taxon>Heterotrichea</taxon>
        <taxon>Heterotrichida</taxon>
        <taxon>Stentoridae</taxon>
        <taxon>Stentor</taxon>
    </lineage>
</organism>
<dbReference type="InterPro" id="IPR001680">
    <property type="entry name" value="WD40_rpt"/>
</dbReference>
<dbReference type="GO" id="GO:0003723">
    <property type="term" value="F:RNA binding"/>
    <property type="evidence" value="ECO:0007669"/>
    <property type="project" value="TreeGrafter"/>
</dbReference>
<keyword evidence="2 7" id="KW-0853">WD repeat</keyword>
<comment type="caution">
    <text evidence="11">The sequence shown here is derived from an EMBL/GenBank/DDBJ whole genome shotgun (WGS) entry which is preliminary data.</text>
</comment>
<dbReference type="OrthoDB" id="437584at2759"/>